<evidence type="ECO:0000313" key="3">
    <source>
        <dbReference type="EMBL" id="OAG09627.1"/>
    </source>
</evidence>
<feature type="region of interest" description="Disordered" evidence="1">
    <location>
        <begin position="399"/>
        <end position="431"/>
    </location>
</feature>
<dbReference type="AlphaFoldDB" id="A0A177CS74"/>
<organism evidence="3 4">
    <name type="scientific">Paraphaeosphaeria sporulosa</name>
    <dbReference type="NCBI Taxonomy" id="1460663"/>
    <lineage>
        <taxon>Eukaryota</taxon>
        <taxon>Fungi</taxon>
        <taxon>Dikarya</taxon>
        <taxon>Ascomycota</taxon>
        <taxon>Pezizomycotina</taxon>
        <taxon>Dothideomycetes</taxon>
        <taxon>Pleosporomycetidae</taxon>
        <taxon>Pleosporales</taxon>
        <taxon>Massarineae</taxon>
        <taxon>Didymosphaeriaceae</taxon>
        <taxon>Paraphaeosphaeria</taxon>
    </lineage>
</organism>
<evidence type="ECO:0000313" key="4">
    <source>
        <dbReference type="Proteomes" id="UP000077069"/>
    </source>
</evidence>
<feature type="region of interest" description="Disordered" evidence="1">
    <location>
        <begin position="1"/>
        <end position="37"/>
    </location>
</feature>
<feature type="domain" description="F-box" evidence="2">
    <location>
        <begin position="64"/>
        <end position="107"/>
    </location>
</feature>
<name>A0A177CS74_9PLEO</name>
<reference evidence="3 4" key="1">
    <citation type="submission" date="2016-05" db="EMBL/GenBank/DDBJ databases">
        <title>Comparative analysis of secretome profiles of manganese(II)-oxidizing ascomycete fungi.</title>
        <authorList>
            <consortium name="DOE Joint Genome Institute"/>
            <person name="Zeiner C.A."/>
            <person name="Purvine S.O."/>
            <person name="Zink E.M."/>
            <person name="Wu S."/>
            <person name="Pasa-Tolic L."/>
            <person name="Chaput D.L."/>
            <person name="Haridas S."/>
            <person name="Grigoriev I.V."/>
            <person name="Santelli C.M."/>
            <person name="Hansel C.M."/>
        </authorList>
    </citation>
    <scope>NUCLEOTIDE SEQUENCE [LARGE SCALE GENOMIC DNA]</scope>
    <source>
        <strain evidence="3 4">AP3s5-JAC2a</strain>
    </source>
</reference>
<evidence type="ECO:0000259" key="2">
    <source>
        <dbReference type="Pfam" id="PF12937"/>
    </source>
</evidence>
<dbReference type="InParanoid" id="A0A177CS74"/>
<sequence>MPEAAPTPRAALANATTSTSNTPSGKESQYSYFADTSRGPPITAPSHSWFTSPARSHASGQGKELPLHLIQLILEYLDDAADLARVTRTSRLFYYMTLPRLYEEVTLRTYAELRYVNGRPTGYGSGSPFAMGLNTLVSRNFADYVQTFRVIGEWREHDVDDYSKGRVPDNSMVLQVAMRAAMDKMKNLKNFAWELNTKPLHTVYEGLMQKSSLTSLVLRFPSRRIPRPTTVIPPLPNLTTLICYDIDPLASPDNISLLLLTSKKLENLKLHFNPRMRETGEESVQLNAYFGRCIAAGYSIALKRIALYNLYCRNQDEGFERATNPSTIEEVTIINSMGSSDPMTVFLDNTWRLNPNQPIPKNLKMLRSDTVEPEQVTMLTKFQGLERFYIVSKPMCSKATSTAQTPTSPSSNTTPNMHTNGSISTPRPTTEGECKSVAGDYLAAIQSNHRTMRHLLLSDHWMLSDDALFKVCQTLPHLEQLGFACSVPPMESMRQMISHTPNLWAIRMLIPPGSLFQARMDAMDIEMHQFALATEMWRPQYRKLKYVGMGNKAFKLGDVIWPKGNGNARAQENAQNGSPFGGRGTSMIELRNGPMRRLEQVDPNSLSWIEIWGMDSMEFEAKFP</sequence>
<proteinExistence type="predicted"/>
<dbReference type="InterPro" id="IPR001810">
    <property type="entry name" value="F-box_dom"/>
</dbReference>
<dbReference type="STRING" id="1460663.A0A177CS74"/>
<accession>A0A177CS74</accession>
<feature type="compositionally biased region" description="Low complexity" evidence="1">
    <location>
        <begin position="400"/>
        <end position="420"/>
    </location>
</feature>
<evidence type="ECO:0000256" key="1">
    <source>
        <dbReference type="SAM" id="MobiDB-lite"/>
    </source>
</evidence>
<dbReference type="Pfam" id="PF12937">
    <property type="entry name" value="F-box-like"/>
    <property type="match status" value="1"/>
</dbReference>
<dbReference type="InterPro" id="IPR032675">
    <property type="entry name" value="LRR_dom_sf"/>
</dbReference>
<dbReference type="Gene3D" id="3.80.10.10">
    <property type="entry name" value="Ribonuclease Inhibitor"/>
    <property type="match status" value="1"/>
</dbReference>
<dbReference type="SUPFAM" id="SSF81383">
    <property type="entry name" value="F-box domain"/>
    <property type="match status" value="1"/>
</dbReference>
<protein>
    <recommendedName>
        <fullName evidence="2">F-box domain-containing protein</fullName>
    </recommendedName>
</protein>
<dbReference type="InterPro" id="IPR036047">
    <property type="entry name" value="F-box-like_dom_sf"/>
</dbReference>
<dbReference type="Proteomes" id="UP000077069">
    <property type="component" value="Unassembled WGS sequence"/>
</dbReference>
<dbReference type="EMBL" id="KV441549">
    <property type="protein sequence ID" value="OAG09627.1"/>
    <property type="molecule type" value="Genomic_DNA"/>
</dbReference>
<keyword evidence="4" id="KW-1185">Reference proteome</keyword>
<dbReference type="OrthoDB" id="5311681at2759"/>
<feature type="compositionally biased region" description="Low complexity" evidence="1">
    <location>
        <begin position="1"/>
        <end position="22"/>
    </location>
</feature>
<gene>
    <name evidence="3" type="ORF">CC84DRAFT_1137440</name>
</gene>
<dbReference type="RefSeq" id="XP_018039992.1">
    <property type="nucleotide sequence ID" value="XM_018176148.1"/>
</dbReference>
<dbReference type="GeneID" id="28759634"/>